<evidence type="ECO:0000259" key="1">
    <source>
        <dbReference type="Pfam" id="PF03872"/>
    </source>
</evidence>
<evidence type="ECO:0000313" key="2">
    <source>
        <dbReference type="EMBL" id="WRL47825.1"/>
    </source>
</evidence>
<dbReference type="Proteomes" id="UP001626593">
    <property type="component" value="Chromosome"/>
</dbReference>
<accession>A0ABZ1AQV0</accession>
<name>A0ABZ1AQV0_AROEV</name>
<dbReference type="Pfam" id="PF03872">
    <property type="entry name" value="RseA_N"/>
    <property type="match status" value="1"/>
</dbReference>
<dbReference type="InterPro" id="IPR052383">
    <property type="entry name" value="Anti-sigma-E_RseA-like"/>
</dbReference>
<dbReference type="RefSeq" id="WP_407280197.1">
    <property type="nucleotide sequence ID" value="NZ_CP141259.1"/>
</dbReference>
<organism evidence="2 3">
    <name type="scientific">Aromatoleum evansii</name>
    <name type="common">Azoarcus evansii</name>
    <dbReference type="NCBI Taxonomy" id="59406"/>
    <lineage>
        <taxon>Bacteria</taxon>
        <taxon>Pseudomonadati</taxon>
        <taxon>Pseudomonadota</taxon>
        <taxon>Betaproteobacteria</taxon>
        <taxon>Rhodocyclales</taxon>
        <taxon>Rhodocyclaceae</taxon>
        <taxon>Aromatoleum</taxon>
    </lineage>
</organism>
<dbReference type="PANTHER" id="PTHR38104:SF1">
    <property type="entry name" value="ANTI-SIGMA-E FACTOR RSEA"/>
    <property type="match status" value="1"/>
</dbReference>
<protein>
    <submittedName>
        <fullName evidence="2">RseA family anti-sigma factor</fullName>
    </submittedName>
</protein>
<dbReference type="PANTHER" id="PTHR38104">
    <property type="match status" value="1"/>
</dbReference>
<proteinExistence type="predicted"/>
<dbReference type="InterPro" id="IPR005572">
    <property type="entry name" value="Anti-sigma_E_RseA_N"/>
</dbReference>
<dbReference type="Gene3D" id="1.10.10.880">
    <property type="entry name" value="Anti sigma-E protein RseA, N-terminal domain"/>
    <property type="match status" value="1"/>
</dbReference>
<dbReference type="SUPFAM" id="SSF89069">
    <property type="entry name" value="N-terminal, cytoplasmic domain of anti-sigmaE factor RseA"/>
    <property type="match status" value="1"/>
</dbReference>
<evidence type="ECO:0000313" key="3">
    <source>
        <dbReference type="Proteomes" id="UP001626593"/>
    </source>
</evidence>
<dbReference type="CDD" id="cd16328">
    <property type="entry name" value="RseA_N"/>
    <property type="match status" value="1"/>
</dbReference>
<keyword evidence="3" id="KW-1185">Reference proteome</keyword>
<feature type="domain" description="Anti sigma-E protein RseA N-terminal" evidence="1">
    <location>
        <begin position="2"/>
        <end position="75"/>
    </location>
</feature>
<gene>
    <name evidence="2" type="ORF">U5817_07215</name>
</gene>
<reference evidence="2 3" key="1">
    <citation type="submission" date="2023-12" db="EMBL/GenBank/DDBJ databases">
        <title>A. evansii MAY27, complete genome.</title>
        <authorList>
            <person name="Wang Y."/>
        </authorList>
    </citation>
    <scope>NUCLEOTIDE SEQUENCE [LARGE SCALE GENOMIC DNA]</scope>
    <source>
        <strain evidence="2 3">MAY27</strain>
    </source>
</reference>
<dbReference type="InterPro" id="IPR036147">
    <property type="entry name" value="Anti-sigma_E_RseA_N_sf"/>
</dbReference>
<sequence length="184" mass="19373">MKDRLSALLDGDLDEQSAHPVFESMRRDRSLRTDWEAYCLIGDVLRGDRDGNAGFVGRVMANIDEEPSLLAPSSRPAAEGGRLWRSLMPLAASVMGVAAVGWVAHTLYSDQGQPTAGQVAVARSSTAVAAHAAVRPVAVSPSPVAVDPTREYVFVHQAMSGGGPISGVIQHVRTVSDVGQGSGR</sequence>
<dbReference type="EMBL" id="CP141259">
    <property type="protein sequence ID" value="WRL47825.1"/>
    <property type="molecule type" value="Genomic_DNA"/>
</dbReference>